<name>A0ACC0BXW7_CATRO</name>
<keyword evidence="2" id="KW-1185">Reference proteome</keyword>
<protein>
    <submittedName>
        <fullName evidence="1">Uncharacterized protein</fullName>
    </submittedName>
</protein>
<evidence type="ECO:0000313" key="1">
    <source>
        <dbReference type="EMBL" id="KAI5677527.1"/>
    </source>
</evidence>
<comment type="caution">
    <text evidence="1">The sequence shown here is derived from an EMBL/GenBank/DDBJ whole genome shotgun (WGS) entry which is preliminary data.</text>
</comment>
<dbReference type="Proteomes" id="UP001060085">
    <property type="component" value="Linkage Group LG02"/>
</dbReference>
<accession>A0ACC0BXW7</accession>
<organism evidence="1 2">
    <name type="scientific">Catharanthus roseus</name>
    <name type="common">Madagascar periwinkle</name>
    <name type="synonym">Vinca rosea</name>
    <dbReference type="NCBI Taxonomy" id="4058"/>
    <lineage>
        <taxon>Eukaryota</taxon>
        <taxon>Viridiplantae</taxon>
        <taxon>Streptophyta</taxon>
        <taxon>Embryophyta</taxon>
        <taxon>Tracheophyta</taxon>
        <taxon>Spermatophyta</taxon>
        <taxon>Magnoliopsida</taxon>
        <taxon>eudicotyledons</taxon>
        <taxon>Gunneridae</taxon>
        <taxon>Pentapetalae</taxon>
        <taxon>asterids</taxon>
        <taxon>lamiids</taxon>
        <taxon>Gentianales</taxon>
        <taxon>Apocynaceae</taxon>
        <taxon>Rauvolfioideae</taxon>
        <taxon>Vinceae</taxon>
        <taxon>Catharanthinae</taxon>
        <taxon>Catharanthus</taxon>
    </lineage>
</organism>
<evidence type="ECO:0000313" key="2">
    <source>
        <dbReference type="Proteomes" id="UP001060085"/>
    </source>
</evidence>
<gene>
    <name evidence="1" type="ORF">M9H77_08477</name>
</gene>
<sequence>MASTSSPTYWRGPPSGWIKINTDASRVPDDNWSGTGWVIRDSKGNWVASRQLTLGTESDIHAAEMKAILEALTHVKVLGYKNKIEVETDSKLSFDTINAVSFGRKKSVDTNMYHKIKKQIVTLMTDMDIATGSIKWVCRDGNMVADTIAKMVADMRSKEHVDMIIPHKTEPTEIKRFMERDRKYM</sequence>
<proteinExistence type="predicted"/>
<reference evidence="2" key="1">
    <citation type="journal article" date="2023" name="Nat. Plants">
        <title>Single-cell RNA sequencing provides a high-resolution roadmap for understanding the multicellular compartmentation of specialized metabolism.</title>
        <authorList>
            <person name="Sun S."/>
            <person name="Shen X."/>
            <person name="Li Y."/>
            <person name="Li Y."/>
            <person name="Wang S."/>
            <person name="Li R."/>
            <person name="Zhang H."/>
            <person name="Shen G."/>
            <person name="Guo B."/>
            <person name="Wei J."/>
            <person name="Xu J."/>
            <person name="St-Pierre B."/>
            <person name="Chen S."/>
            <person name="Sun C."/>
        </authorList>
    </citation>
    <scope>NUCLEOTIDE SEQUENCE [LARGE SCALE GENOMIC DNA]</scope>
</reference>
<dbReference type="EMBL" id="CM044702">
    <property type="protein sequence ID" value="KAI5677527.1"/>
    <property type="molecule type" value="Genomic_DNA"/>
</dbReference>